<name>W9XJY5_9EURO</name>
<dbReference type="GeneID" id="19163501"/>
<evidence type="ECO:0000259" key="1">
    <source>
        <dbReference type="Pfam" id="PF20976"/>
    </source>
</evidence>
<dbReference type="eggNOG" id="ENOG502SCWV">
    <property type="taxonomic scope" value="Eukaryota"/>
</dbReference>
<dbReference type="RefSeq" id="XP_007727702.1">
    <property type="nucleotide sequence ID" value="XM_007729512.1"/>
</dbReference>
<gene>
    <name evidence="2" type="ORF">A1O1_08653</name>
</gene>
<comment type="caution">
    <text evidence="2">The sequence shown here is derived from an EMBL/GenBank/DDBJ whole genome shotgun (WGS) entry which is preliminary data.</text>
</comment>
<reference evidence="2 3" key="1">
    <citation type="submission" date="2013-03" db="EMBL/GenBank/DDBJ databases">
        <title>The Genome Sequence of Capronia coronata CBS 617.96.</title>
        <authorList>
            <consortium name="The Broad Institute Genomics Platform"/>
            <person name="Cuomo C."/>
            <person name="de Hoog S."/>
            <person name="Gorbushina A."/>
            <person name="Walker B."/>
            <person name="Young S.K."/>
            <person name="Zeng Q."/>
            <person name="Gargeya S."/>
            <person name="Fitzgerald M."/>
            <person name="Haas B."/>
            <person name="Abouelleil A."/>
            <person name="Allen A.W."/>
            <person name="Alvarado L."/>
            <person name="Arachchi H.M."/>
            <person name="Berlin A.M."/>
            <person name="Chapman S.B."/>
            <person name="Gainer-Dewar J."/>
            <person name="Goldberg J."/>
            <person name="Griggs A."/>
            <person name="Gujja S."/>
            <person name="Hansen M."/>
            <person name="Howarth C."/>
            <person name="Imamovic A."/>
            <person name="Ireland A."/>
            <person name="Larimer J."/>
            <person name="McCowan C."/>
            <person name="Murphy C."/>
            <person name="Pearson M."/>
            <person name="Poon T.W."/>
            <person name="Priest M."/>
            <person name="Roberts A."/>
            <person name="Saif S."/>
            <person name="Shea T."/>
            <person name="Sisk P."/>
            <person name="Sykes S."/>
            <person name="Wortman J."/>
            <person name="Nusbaum C."/>
            <person name="Birren B."/>
        </authorList>
    </citation>
    <scope>NUCLEOTIDE SEQUENCE [LARGE SCALE GENOMIC DNA]</scope>
    <source>
        <strain evidence="2 3">CBS 617.96</strain>
    </source>
</reference>
<feature type="domain" description="Ribonucleases P/MRP subunit Pop8-like" evidence="1">
    <location>
        <begin position="25"/>
        <end position="99"/>
    </location>
</feature>
<dbReference type="Pfam" id="PF20976">
    <property type="entry name" value="Pop8"/>
    <property type="match status" value="1"/>
</dbReference>
<evidence type="ECO:0000313" key="3">
    <source>
        <dbReference type="Proteomes" id="UP000019484"/>
    </source>
</evidence>
<dbReference type="InterPro" id="IPR020347">
    <property type="entry name" value="Pop8"/>
</dbReference>
<dbReference type="GO" id="GO:0000171">
    <property type="term" value="F:ribonuclease MRP activity"/>
    <property type="evidence" value="ECO:0007669"/>
    <property type="project" value="TreeGrafter"/>
</dbReference>
<protein>
    <recommendedName>
        <fullName evidence="1">Ribonucleases P/MRP subunit Pop8-like domain-containing protein</fullName>
    </recommendedName>
</protein>
<evidence type="ECO:0000313" key="2">
    <source>
        <dbReference type="EMBL" id="EXJ80508.1"/>
    </source>
</evidence>
<dbReference type="PANTHER" id="PTHR28173:SF1">
    <property type="entry name" value="RIBONUCLEASES P_MRP PROTEIN SUBUNIT POP8"/>
    <property type="match status" value="1"/>
</dbReference>
<dbReference type="GO" id="GO:0004526">
    <property type="term" value="F:ribonuclease P activity"/>
    <property type="evidence" value="ECO:0007669"/>
    <property type="project" value="TreeGrafter"/>
</dbReference>
<dbReference type="STRING" id="1182541.W9XJY5"/>
<dbReference type="EMBL" id="AMWN01000008">
    <property type="protein sequence ID" value="EXJ80508.1"/>
    <property type="molecule type" value="Genomic_DNA"/>
</dbReference>
<organism evidence="2 3">
    <name type="scientific">Capronia coronata CBS 617.96</name>
    <dbReference type="NCBI Taxonomy" id="1182541"/>
    <lineage>
        <taxon>Eukaryota</taxon>
        <taxon>Fungi</taxon>
        <taxon>Dikarya</taxon>
        <taxon>Ascomycota</taxon>
        <taxon>Pezizomycotina</taxon>
        <taxon>Eurotiomycetes</taxon>
        <taxon>Chaetothyriomycetidae</taxon>
        <taxon>Chaetothyriales</taxon>
        <taxon>Herpotrichiellaceae</taxon>
        <taxon>Capronia</taxon>
    </lineage>
</organism>
<dbReference type="GO" id="GO:0005655">
    <property type="term" value="C:nucleolar ribonuclease P complex"/>
    <property type="evidence" value="ECO:0007669"/>
    <property type="project" value="InterPro"/>
</dbReference>
<dbReference type="GO" id="GO:0000294">
    <property type="term" value="P:nuclear-transcribed mRNA catabolic process, RNase MRP-dependent"/>
    <property type="evidence" value="ECO:0007669"/>
    <property type="project" value="TreeGrafter"/>
</dbReference>
<dbReference type="InterPro" id="IPR049128">
    <property type="entry name" value="Pop8-like_dom"/>
</dbReference>
<accession>W9XJY5</accession>
<dbReference type="GO" id="GO:0034965">
    <property type="term" value="P:intronic box C/D snoRNA processing"/>
    <property type="evidence" value="ECO:0007669"/>
    <property type="project" value="TreeGrafter"/>
</dbReference>
<dbReference type="PANTHER" id="PTHR28173">
    <property type="entry name" value="RIBONUCLEASES P/MRP PROTEIN SUBUNIT POP8"/>
    <property type="match status" value="1"/>
</dbReference>
<dbReference type="AlphaFoldDB" id="W9XJY5"/>
<sequence length="135" mass="14746">MAPTTTKSKSAPRQANMAFTIRKPPYTYLHLSLLTVPSHPTQPLDEVGARSYLFAALQQYLGLTGTAVPIDILKVEDSNVWIRVPREDEIAVTAALSQWVGARGVSLRIEARGSWLGGVLARKADKDAGLWTMEA</sequence>
<proteinExistence type="predicted"/>
<dbReference type="GO" id="GO:0000172">
    <property type="term" value="C:ribonuclease MRP complex"/>
    <property type="evidence" value="ECO:0007669"/>
    <property type="project" value="InterPro"/>
</dbReference>
<dbReference type="HOGENOM" id="CLU_115053_0_1_1"/>
<keyword evidence="3" id="KW-1185">Reference proteome</keyword>
<dbReference type="OrthoDB" id="5530243at2759"/>
<dbReference type="GO" id="GO:0008033">
    <property type="term" value="P:tRNA processing"/>
    <property type="evidence" value="ECO:0007669"/>
    <property type="project" value="InterPro"/>
</dbReference>
<dbReference type="Proteomes" id="UP000019484">
    <property type="component" value="Unassembled WGS sequence"/>
</dbReference>